<sequence length="72" mass="8070">MWIRRIFEPPIIALRRLSAAGDLAICDELQLHPNACKSLAKVESIKRAIHFIDHQSKDAADMFCVSISFCTG</sequence>
<dbReference type="AlphaFoldDB" id="A0A1I7S8H1"/>
<proteinExistence type="predicted"/>
<accession>A0A1I7S8H1</accession>
<evidence type="ECO:0000313" key="2">
    <source>
        <dbReference type="WBParaSite" id="BXY_0931400.1"/>
    </source>
</evidence>
<evidence type="ECO:0000313" key="1">
    <source>
        <dbReference type="Proteomes" id="UP000095284"/>
    </source>
</evidence>
<name>A0A1I7S8H1_BURXY</name>
<protein>
    <submittedName>
        <fullName evidence="2">Mg_chelatase domain-containing protein</fullName>
    </submittedName>
</protein>
<organism evidence="1 2">
    <name type="scientific">Bursaphelenchus xylophilus</name>
    <name type="common">Pinewood nematode worm</name>
    <name type="synonym">Aphelenchoides xylophilus</name>
    <dbReference type="NCBI Taxonomy" id="6326"/>
    <lineage>
        <taxon>Eukaryota</taxon>
        <taxon>Metazoa</taxon>
        <taxon>Ecdysozoa</taxon>
        <taxon>Nematoda</taxon>
        <taxon>Chromadorea</taxon>
        <taxon>Rhabditida</taxon>
        <taxon>Tylenchina</taxon>
        <taxon>Tylenchomorpha</taxon>
        <taxon>Aphelenchoidea</taxon>
        <taxon>Aphelenchoididae</taxon>
        <taxon>Bursaphelenchus</taxon>
    </lineage>
</organism>
<reference evidence="2" key="1">
    <citation type="submission" date="2016-11" db="UniProtKB">
        <authorList>
            <consortium name="WormBaseParasite"/>
        </authorList>
    </citation>
    <scope>IDENTIFICATION</scope>
</reference>
<dbReference type="WBParaSite" id="BXY_0931400.1">
    <property type="protein sequence ID" value="BXY_0931400.1"/>
    <property type="gene ID" value="BXY_0931400"/>
</dbReference>
<dbReference type="Proteomes" id="UP000095284">
    <property type="component" value="Unplaced"/>
</dbReference>